<evidence type="ECO:0000256" key="1">
    <source>
        <dbReference type="SAM" id="MobiDB-lite"/>
    </source>
</evidence>
<keyword evidence="2" id="KW-1133">Transmembrane helix</keyword>
<feature type="region of interest" description="Disordered" evidence="1">
    <location>
        <begin position="42"/>
        <end position="61"/>
    </location>
</feature>
<keyword evidence="2" id="KW-0472">Membrane</keyword>
<dbReference type="EMBL" id="DSVQ01000015">
    <property type="protein sequence ID" value="HGT39865.1"/>
    <property type="molecule type" value="Genomic_DNA"/>
</dbReference>
<feature type="transmembrane region" description="Helical" evidence="2">
    <location>
        <begin position="142"/>
        <end position="163"/>
    </location>
</feature>
<sequence>MDFAVCPSCNQSVLDDDAENCPFCGASMKAKPGAKVAVAKPVAAPAKPATKPPAKSPDDDLPFDVEANLPRTDLKLAPTPTKGRTLKVTCPMCDAVGYVPPSAAGQPVRCLNSACPMPVFQVPASKSEPPPPPPPKPKGKPVLWGVLTAVVVGGIGVGVWMVASRPNLETVVKPLSPEELQRIKDEEARLAKAQALSASQAQDTPAGTAKDVPAEQTAAGEPTAEEMIKQTLKLMEQAALQTGSQNRSKPFCRRLAAEAAALAGELPAAREHLLQLQKVGPELPFYRIGGLTEIFWREHAAGQKAAALATLDQALTETKSLPTYGRDHLDLATRLAAALAVAGRLPAARELIQAHQSPGIEGETSAYVQTLLAHPDPIPAARQIDWQPIVMRQMPQAAAVSAILQWKGHSATALEWARGWSDEETRAECLTALVEAALWGGTELPLQEIEALPAENQLLLWARAARRQAALGQFDAAKISVQNALALLERVTLPAEFVLPDTPVLMKWKPASKTSLVALAAGYAELAVVQQLVAEDAAAASTALERAVQVCRGIGPALAPIQKLQTEADRLGLTGLRQKLKTELELRTDDLARQMVGPYRKALTDLEQAAQERFVLQTMILSRAAKAGLEDAAWTIVSSRGSATDPLRREPYFHTEVAGWLVERFRSRGANDVAQAVIAAATEAGVAQVLRPVAADFEAHLAAGRFKEATALVKRPEAKDQADLLVFTAAARLSAQDPLDKTWQFISLVGDGVLREQVWELAGQIASRRGQAAAVFQQLSAMTSATEKIALGKGLIAGLQASRPN</sequence>
<evidence type="ECO:0000256" key="2">
    <source>
        <dbReference type="SAM" id="Phobius"/>
    </source>
</evidence>
<reference evidence="3" key="1">
    <citation type="journal article" date="2020" name="mSystems">
        <title>Genome- and Community-Level Interaction Insights into Carbon Utilization and Element Cycling Functions of Hydrothermarchaeota in Hydrothermal Sediment.</title>
        <authorList>
            <person name="Zhou Z."/>
            <person name="Liu Y."/>
            <person name="Xu W."/>
            <person name="Pan J."/>
            <person name="Luo Z.H."/>
            <person name="Li M."/>
        </authorList>
    </citation>
    <scope>NUCLEOTIDE SEQUENCE [LARGE SCALE GENOMIC DNA]</scope>
    <source>
        <strain evidence="3">SpSt-508</strain>
    </source>
</reference>
<dbReference type="AlphaFoldDB" id="A0A7C4QQK6"/>
<comment type="caution">
    <text evidence="3">The sequence shown here is derived from an EMBL/GenBank/DDBJ whole genome shotgun (WGS) entry which is preliminary data.</text>
</comment>
<proteinExistence type="predicted"/>
<feature type="region of interest" description="Disordered" evidence="1">
    <location>
        <begin position="194"/>
        <end position="221"/>
    </location>
</feature>
<name>A0A7C4QQK6_9PLAN</name>
<protein>
    <submittedName>
        <fullName evidence="3">Zinc ribbon domain-containing protein</fullName>
    </submittedName>
</protein>
<evidence type="ECO:0000313" key="3">
    <source>
        <dbReference type="EMBL" id="HGT39865.1"/>
    </source>
</evidence>
<accession>A0A7C4QQK6</accession>
<gene>
    <name evidence="3" type="ORF">ENS64_11490</name>
</gene>
<keyword evidence="2" id="KW-0812">Transmembrane</keyword>
<organism evidence="3">
    <name type="scientific">Schlesneria paludicola</name>
    <dbReference type="NCBI Taxonomy" id="360056"/>
    <lineage>
        <taxon>Bacteria</taxon>
        <taxon>Pseudomonadati</taxon>
        <taxon>Planctomycetota</taxon>
        <taxon>Planctomycetia</taxon>
        <taxon>Planctomycetales</taxon>
        <taxon>Planctomycetaceae</taxon>
        <taxon>Schlesneria</taxon>
    </lineage>
</organism>